<dbReference type="SUPFAM" id="SSF56112">
    <property type="entry name" value="Protein kinase-like (PK-like)"/>
    <property type="match status" value="1"/>
</dbReference>
<keyword evidence="3" id="KW-0547">Nucleotide-binding</keyword>
<dbReference type="PANTHER" id="PTHR24342">
    <property type="entry name" value="SERINE/THREONINE-PROTEIN KINASE 17"/>
    <property type="match status" value="1"/>
</dbReference>
<dbReference type="PROSITE" id="PS50011">
    <property type="entry name" value="PROTEIN_KINASE_DOM"/>
    <property type="match status" value="1"/>
</dbReference>
<dbReference type="GO" id="GO:0043065">
    <property type="term" value="P:positive regulation of apoptotic process"/>
    <property type="evidence" value="ECO:0007669"/>
    <property type="project" value="TreeGrafter"/>
</dbReference>
<evidence type="ECO:0000256" key="4">
    <source>
        <dbReference type="ARBA" id="ARBA00022777"/>
    </source>
</evidence>
<dbReference type="GO" id="GO:0035556">
    <property type="term" value="P:intracellular signal transduction"/>
    <property type="evidence" value="ECO:0007669"/>
    <property type="project" value="TreeGrafter"/>
</dbReference>
<accession>A0A0C9RSK3</accession>
<evidence type="ECO:0000256" key="5">
    <source>
        <dbReference type="ARBA" id="ARBA00022840"/>
    </source>
</evidence>
<dbReference type="EMBL" id="GBYB01011625">
    <property type="protein sequence ID" value="JAG81392.1"/>
    <property type="molecule type" value="Transcribed_RNA"/>
</dbReference>
<keyword evidence="1" id="KW-0723">Serine/threonine-protein kinase</keyword>
<dbReference type="FunFam" id="1.10.510.10:FF:000175">
    <property type="entry name" value="Myosin light chain kinase, smooth muscle"/>
    <property type="match status" value="1"/>
</dbReference>
<evidence type="ECO:0000256" key="2">
    <source>
        <dbReference type="ARBA" id="ARBA00022679"/>
    </source>
</evidence>
<dbReference type="GO" id="GO:0005634">
    <property type="term" value="C:nucleus"/>
    <property type="evidence" value="ECO:0007669"/>
    <property type="project" value="TreeGrafter"/>
</dbReference>
<proteinExistence type="predicted"/>
<keyword evidence="5" id="KW-0067">ATP-binding</keyword>
<protein>
    <submittedName>
        <fullName evidence="7">MYLK_7 protein</fullName>
    </submittedName>
</protein>
<dbReference type="GO" id="GO:0005524">
    <property type="term" value="F:ATP binding"/>
    <property type="evidence" value="ECO:0007669"/>
    <property type="project" value="UniProtKB-KW"/>
</dbReference>
<evidence type="ECO:0000256" key="1">
    <source>
        <dbReference type="ARBA" id="ARBA00022527"/>
    </source>
</evidence>
<dbReference type="InterPro" id="IPR000719">
    <property type="entry name" value="Prot_kinase_dom"/>
</dbReference>
<name>A0A0C9RSK3_9HYME</name>
<keyword evidence="4" id="KW-0418">Kinase</keyword>
<dbReference type="PROSITE" id="PS00108">
    <property type="entry name" value="PROTEIN_KINASE_ST"/>
    <property type="match status" value="1"/>
</dbReference>
<gene>
    <name evidence="7" type="primary">MYLK_7</name>
    <name evidence="7" type="ORF">g.68416</name>
</gene>
<dbReference type="SMART" id="SM00220">
    <property type="entry name" value="S_TKc"/>
    <property type="match status" value="1"/>
</dbReference>
<dbReference type="AlphaFoldDB" id="A0A0C9RSK3"/>
<evidence type="ECO:0000256" key="3">
    <source>
        <dbReference type="ARBA" id="ARBA00022741"/>
    </source>
</evidence>
<evidence type="ECO:0000313" key="7">
    <source>
        <dbReference type="EMBL" id="JAG81392.1"/>
    </source>
</evidence>
<dbReference type="Gene3D" id="1.10.510.10">
    <property type="entry name" value="Transferase(Phosphotransferase) domain 1"/>
    <property type="match status" value="1"/>
</dbReference>
<dbReference type="Pfam" id="PF00069">
    <property type="entry name" value="Pkinase"/>
    <property type="match status" value="1"/>
</dbReference>
<sequence>MIALIDNYLSLTLLNSISGGELFERVAADDFTLTEQDSVLFVRQICEGVAYMHDQHIVHMDLKPENIMCQSRTCHRIKLIDFGLAQTLQPNTPVRVLFGTPEFVSPEIISFEPIGTESDMWSIGVICYVLLTGLSPFMGDNDAETFVNITRADYDFDDEAFSAISKEAIDFISSLLIKRKELRLSAKDCLEHPWLAQCAENMNRVVLPTDKLKNFIVRRKWQIKQTKARTQG</sequence>
<dbReference type="PANTHER" id="PTHR24342:SF20">
    <property type="entry name" value="MYOSIN LIGHT CHAIN KINASE, SMOOTH MUSCLE"/>
    <property type="match status" value="1"/>
</dbReference>
<dbReference type="GO" id="GO:0004674">
    <property type="term" value="F:protein serine/threonine kinase activity"/>
    <property type="evidence" value="ECO:0007669"/>
    <property type="project" value="UniProtKB-KW"/>
</dbReference>
<feature type="domain" description="Protein kinase" evidence="6">
    <location>
        <begin position="1"/>
        <end position="195"/>
    </location>
</feature>
<dbReference type="InterPro" id="IPR011009">
    <property type="entry name" value="Kinase-like_dom_sf"/>
</dbReference>
<keyword evidence="2" id="KW-0808">Transferase</keyword>
<organism evidence="7">
    <name type="scientific">Fopius arisanus</name>
    <dbReference type="NCBI Taxonomy" id="64838"/>
    <lineage>
        <taxon>Eukaryota</taxon>
        <taxon>Metazoa</taxon>
        <taxon>Ecdysozoa</taxon>
        <taxon>Arthropoda</taxon>
        <taxon>Hexapoda</taxon>
        <taxon>Insecta</taxon>
        <taxon>Pterygota</taxon>
        <taxon>Neoptera</taxon>
        <taxon>Endopterygota</taxon>
        <taxon>Hymenoptera</taxon>
        <taxon>Apocrita</taxon>
        <taxon>Ichneumonoidea</taxon>
        <taxon>Braconidae</taxon>
        <taxon>Opiinae</taxon>
        <taxon>Fopius</taxon>
    </lineage>
</organism>
<dbReference type="InterPro" id="IPR008271">
    <property type="entry name" value="Ser/Thr_kinase_AS"/>
</dbReference>
<evidence type="ECO:0000259" key="6">
    <source>
        <dbReference type="PROSITE" id="PS50011"/>
    </source>
</evidence>
<reference evidence="7" key="1">
    <citation type="submission" date="2015-01" db="EMBL/GenBank/DDBJ databases">
        <title>Transcriptome Assembly of Fopius arisanus.</title>
        <authorList>
            <person name="Geib S."/>
        </authorList>
    </citation>
    <scope>NUCLEOTIDE SEQUENCE</scope>
</reference>